<dbReference type="InterPro" id="IPR023828">
    <property type="entry name" value="Peptidase_S8_Ser-AS"/>
</dbReference>
<evidence type="ECO:0000256" key="1">
    <source>
        <dbReference type="ARBA" id="ARBA00022658"/>
    </source>
</evidence>
<feature type="domain" description="RCC1-like" evidence="10">
    <location>
        <begin position="802"/>
        <end position="1115"/>
    </location>
</feature>
<dbReference type="PANTHER" id="PTHR45982">
    <property type="entry name" value="REGULATOR OF CHROMOSOME CONDENSATION"/>
    <property type="match status" value="1"/>
</dbReference>
<keyword evidence="3" id="KW-0677">Repeat</keyword>
<evidence type="ECO:0000259" key="10">
    <source>
        <dbReference type="Pfam" id="PF25390"/>
    </source>
</evidence>
<dbReference type="PROSITE" id="PS00138">
    <property type="entry name" value="SUBTILASE_SER"/>
    <property type="match status" value="1"/>
</dbReference>
<evidence type="ECO:0000313" key="11">
    <source>
        <dbReference type="EMBL" id="ANV79519.1"/>
    </source>
</evidence>
<dbReference type="GO" id="GO:0005509">
    <property type="term" value="F:calcium ion binding"/>
    <property type="evidence" value="ECO:0007669"/>
    <property type="project" value="InterPro"/>
</dbReference>
<reference evidence="11" key="1">
    <citation type="submission" date="2014-11" db="EMBL/GenBank/DDBJ databases">
        <authorList>
            <person name="Zhu J."/>
            <person name="Qi W."/>
            <person name="Song R."/>
        </authorList>
    </citation>
    <scope>NUCLEOTIDE SEQUENCE</scope>
</reference>
<dbReference type="PROSITE" id="PS50012">
    <property type="entry name" value="RCC1_3"/>
    <property type="match status" value="12"/>
</dbReference>
<keyword evidence="1" id="KW-0344">Guanine-nucleotide releasing factor</keyword>
<dbReference type="InterPro" id="IPR009091">
    <property type="entry name" value="RCC1/BLIP-II"/>
</dbReference>
<feature type="domain" description="Peptidase S8/S53" evidence="8">
    <location>
        <begin position="278"/>
        <end position="653"/>
    </location>
</feature>
<sequence length="1829" mass="193493">MGRESRAKSSLSLLITFILLLPPILTLATSIDYPSLQEESQNSKSKESIMYIPDKHPIGLQDTSDASHGWFDKEVAGEAWLFYRTAHYVPIDYWEDVTDESIVNGWHVLAHEYPVPSDWKEQLKSIGIDCFSYLPPQGFHCNVPKMSPMTLSDYGVIGAFRLDNTDKLAPDIIPILNGANFGQLMDKDRYLINLVLSGKDEGHNLLSEGIEINMLSGVYSSVVVDEKQIEWLSKQPFVEWIEPKYPDVTYDDQAADIVHSDLLWDSNYMGGSANTLTGDGIIIAVADGGLDNANECDSIETCNAANPTINADFQGRINTIISASTDNNNNCPDDDPHDPTGHGTHVAGTALGSGHNSAGLYKGMAYEAELWFYAMNNGNPCTSGSELRTPLDIVNTLFGPAYEAGARVQTNSWGSDPMITPTYYSDGQGGVTLYGPNYYTSFSKQIDEGAYQYDDLVILFAMGNEGKDSNSDGEIDTSWLQTQVTTKNALSIGASENWRPSLGIYCGLYPGNKFPVEPITSDYESNNPEGVWCNSNRGPTQDGRIKPDLVAPGTRIISVYSQEDTNPSNIPLASNGDYIYKSGTSMATPVVAGASAQLIQYLNNNGYSSPTSALIKGIFSATSVDMAGQYDPSSSVPLNAAAQAVPNNHEGWGRIDVSQAINSSFIDRLDIETSETKSMRLTIPIGTPEFRVVLSWTDSPNIAVTSCATQCLVNDLDFVLKDPSGNVWGEENGDTNNLLGMTVTSPDAGDWEIIVTGTNVPEGPQNFSIATSGNYMLTDMSQPVSGNLEEAGFQEGSIFTETTIAVGSDHVCAILDDSSMSCWGDNSKGQLGDGTTVQRQTMTAVDLGIGRTAISISAGQGHTCAILDDASLKCWGDNSDGQLGDGTIFDSSTPVDVDLGSEIPISVSLGLKHTCVVLVSASIKCWGDNSEGQLGDGSTTDSNDPSSVNLGSSKVLAISTGAYHTCVIINDPLLKCWGDNSEGQLGDGTNIDRLTPVTISLSPSPVAISSGDSHTCSILSDASLKCWGDNSEGQLGDGTNTDSNSPVSIISGSNSISLGSMHTCSLDNSNVLNCWGDNSEGQLGIGSTVDQTSPNQVTFAGARFPITIASGENYTCSSMNNDLLSCWGGGSSSSISMSSSPTSLSISRWSYINAAERDLDDDSQLNIFDTHIPGDGDGDGVSSGQDIDDNNPAIAVSCDVGEYGRYSCQPATVGFYVDTPGSIIKIPASPGHYVSSDGATSQELCDIGTFQPLSGMDKCGDANPGYYVDSPGSSSQTACSGGTYNPSIGSQSSSACIGSDAGFNVPIINSINSGNTHSCSILDDGSVRCWGDNEHGQLGDGTRTNSLSPILASTPLGKSAVSISIGAEHTCAIFDDGTLRCWGSNSNGQIGDGTLIERTTPTLVNLGAGKSAKSVSLGQTHSCALLSDDSVKCWGSNSNGQLGDGTTIDSNIPKSVTLQGGQTAISISSGSYHTCVILENLSVSCWGDNWHGQLGDGTNIRNLEPVNVLFDSEYETRFLESGSFHTCAILINNSIYCWGFNSGGQLGNSELYGSNTPLLIQLSELDIPSYVGSGFHHTCSLLDSGHVICWGDNSRGQLGDSSLVSRSNPEPVDIPPGRFAISLSVGNGHSCAVLDDATLYCWGINSDGQLGNGGSSDSSSPDLIDLNHGSGTQTACEPGTYQPDSGQTSCISASKGFSVPETASLQQTSCTVGYYTNIIGQANCIPAEKGFYVDSDQATEQIACPESTSTIELASNSFTDCILDTDGDFIPDYVDNDDDGDGVDDANDYDPLDPEVFADTDGDNIPDNIDPDDDNDGVNDTFLVTCYFE</sequence>
<dbReference type="Pfam" id="PF07699">
    <property type="entry name" value="Ephrin_rec_like"/>
    <property type="match status" value="1"/>
</dbReference>
<name>A0A1B1TB70_9ARCH</name>
<evidence type="ECO:0000256" key="2">
    <source>
        <dbReference type="ARBA" id="ARBA00022670"/>
    </source>
</evidence>
<dbReference type="GO" id="GO:0004252">
    <property type="term" value="F:serine-type endopeptidase activity"/>
    <property type="evidence" value="ECO:0007669"/>
    <property type="project" value="UniProtKB-UniRule"/>
</dbReference>
<dbReference type="Pfam" id="PF00415">
    <property type="entry name" value="RCC1"/>
    <property type="match status" value="1"/>
</dbReference>
<dbReference type="Gene3D" id="3.40.50.200">
    <property type="entry name" value="Peptidase S8/S53 domain"/>
    <property type="match status" value="1"/>
</dbReference>
<feature type="domain" description="Tyrosine-protein kinase ephrin type A/B receptor-like" evidence="9">
    <location>
        <begin position="1713"/>
        <end position="1761"/>
    </location>
</feature>
<dbReference type="InterPro" id="IPR051553">
    <property type="entry name" value="Ran_GTPase-activating"/>
</dbReference>
<organism evidence="11">
    <name type="scientific">uncultured Poseidoniia archaeon</name>
    <dbReference type="NCBI Taxonomy" id="1697135"/>
    <lineage>
        <taxon>Archaea</taxon>
        <taxon>Methanobacteriati</taxon>
        <taxon>Thermoplasmatota</taxon>
        <taxon>Candidatus Poseidoniia</taxon>
        <taxon>environmental samples</taxon>
    </lineage>
</organism>
<dbReference type="InterPro" id="IPR000408">
    <property type="entry name" value="Reg_chr_condens"/>
</dbReference>
<dbReference type="InterPro" id="IPR028974">
    <property type="entry name" value="TSP_type-3_rpt"/>
</dbReference>
<dbReference type="InterPro" id="IPR034058">
    <property type="entry name" value="TagA/B/C/D_pept_dom"/>
</dbReference>
<feature type="active site" description="Charge relay system" evidence="6 7">
    <location>
        <position position="287"/>
    </location>
</feature>
<dbReference type="Gene3D" id="2.130.10.30">
    <property type="entry name" value="Regulator of chromosome condensation 1/beta-lactamase-inhibitor protein II"/>
    <property type="match status" value="4"/>
</dbReference>
<dbReference type="PRINTS" id="PR00723">
    <property type="entry name" value="SUBTILISIN"/>
</dbReference>
<evidence type="ECO:0000256" key="5">
    <source>
        <dbReference type="ARBA" id="ARBA00022825"/>
    </source>
</evidence>
<dbReference type="InterPro" id="IPR008979">
    <property type="entry name" value="Galactose-bd-like_sf"/>
</dbReference>
<keyword evidence="4 7" id="KW-0378">Hydrolase</keyword>
<dbReference type="GO" id="GO:0005737">
    <property type="term" value="C:cytoplasm"/>
    <property type="evidence" value="ECO:0007669"/>
    <property type="project" value="TreeGrafter"/>
</dbReference>
<feature type="active site" description="Charge relay system" evidence="6 7">
    <location>
        <position position="585"/>
    </location>
</feature>
<dbReference type="InterPro" id="IPR022398">
    <property type="entry name" value="Peptidase_S8_His-AS"/>
</dbReference>
<dbReference type="Pfam" id="PF00082">
    <property type="entry name" value="Peptidase_S8"/>
    <property type="match status" value="1"/>
</dbReference>
<dbReference type="SUPFAM" id="SSF52743">
    <property type="entry name" value="Subtilisin-like"/>
    <property type="match status" value="1"/>
</dbReference>
<evidence type="ECO:0000259" key="8">
    <source>
        <dbReference type="Pfam" id="PF00082"/>
    </source>
</evidence>
<proteinExistence type="inferred from homology"/>
<evidence type="ECO:0008006" key="12">
    <source>
        <dbReference type="Google" id="ProtNLM"/>
    </source>
</evidence>
<accession>A0A1B1TB70</accession>
<dbReference type="GO" id="GO:0006508">
    <property type="term" value="P:proteolysis"/>
    <property type="evidence" value="ECO:0007669"/>
    <property type="project" value="UniProtKB-KW"/>
</dbReference>
<comment type="similarity">
    <text evidence="7">Belongs to the peptidase S8 family.</text>
</comment>
<evidence type="ECO:0000256" key="6">
    <source>
        <dbReference type="PIRSR" id="PIRSR615500-1"/>
    </source>
</evidence>
<dbReference type="PROSITE" id="PS51892">
    <property type="entry name" value="SUBTILASE"/>
    <property type="match status" value="1"/>
</dbReference>
<dbReference type="InterPro" id="IPR015500">
    <property type="entry name" value="Peptidase_S8_subtilisin-rel"/>
</dbReference>
<dbReference type="InterPro" id="IPR000209">
    <property type="entry name" value="Peptidase_S8/S53_dom"/>
</dbReference>
<dbReference type="InterPro" id="IPR011641">
    <property type="entry name" value="Tyr-kin_ephrin_A/B_rcpt-like"/>
</dbReference>
<evidence type="ECO:0000256" key="7">
    <source>
        <dbReference type="PROSITE-ProRule" id="PRU01240"/>
    </source>
</evidence>
<evidence type="ECO:0000256" key="3">
    <source>
        <dbReference type="ARBA" id="ARBA00022737"/>
    </source>
</evidence>
<dbReference type="SUPFAM" id="SSF50985">
    <property type="entry name" value="RCC1/BLIP-II"/>
    <property type="match status" value="3"/>
</dbReference>
<dbReference type="InterPro" id="IPR036852">
    <property type="entry name" value="Peptidase_S8/S53_dom_sf"/>
</dbReference>
<evidence type="ECO:0000259" key="9">
    <source>
        <dbReference type="Pfam" id="PF07699"/>
    </source>
</evidence>
<dbReference type="GO" id="GO:0005085">
    <property type="term" value="F:guanyl-nucleotide exchange factor activity"/>
    <property type="evidence" value="ECO:0007669"/>
    <property type="project" value="TreeGrafter"/>
</dbReference>
<keyword evidence="2 7" id="KW-0645">Protease</keyword>
<dbReference type="PROSITE" id="PS00137">
    <property type="entry name" value="SUBTILASE_HIS"/>
    <property type="match status" value="1"/>
</dbReference>
<dbReference type="EMBL" id="KP211837">
    <property type="protein sequence ID" value="ANV79519.1"/>
    <property type="molecule type" value="Genomic_DNA"/>
</dbReference>
<dbReference type="PANTHER" id="PTHR45982:SF1">
    <property type="entry name" value="REGULATOR OF CHROMOSOME CONDENSATION"/>
    <property type="match status" value="1"/>
</dbReference>
<dbReference type="SMART" id="SM01411">
    <property type="entry name" value="Ephrin_rec_like"/>
    <property type="match status" value="4"/>
</dbReference>
<protein>
    <recommendedName>
        <fullName evidence="12">Peptidase S8/S53 domain-containing protein</fullName>
    </recommendedName>
</protein>
<reference evidence="11" key="2">
    <citation type="journal article" date="2015" name="ISME J.">
        <title>A new class of marine Euryarchaeota group II from the Mediterranean deep chlorophyll maximum.</title>
        <authorList>
            <person name="Martin-Cuadrado A.B."/>
            <person name="Garcia-Heredia I."/>
            <person name="Molto A.G."/>
            <person name="Lopez-Ubeda R."/>
            <person name="Kimes N."/>
            <person name="Lopez-Garcia P."/>
            <person name="Moreira D."/>
            <person name="Rodriguez-Valera F."/>
        </authorList>
    </citation>
    <scope>NUCLEOTIDE SEQUENCE</scope>
</reference>
<dbReference type="SUPFAM" id="SSF49785">
    <property type="entry name" value="Galactose-binding domain-like"/>
    <property type="match status" value="1"/>
</dbReference>
<evidence type="ECO:0000256" key="4">
    <source>
        <dbReference type="ARBA" id="ARBA00022801"/>
    </source>
</evidence>
<dbReference type="CDD" id="cd04842">
    <property type="entry name" value="Peptidases_S8_Kp43_protease"/>
    <property type="match status" value="1"/>
</dbReference>
<keyword evidence="5 7" id="KW-0720">Serine protease</keyword>
<dbReference type="Pfam" id="PF25390">
    <property type="entry name" value="WD40_RLD"/>
    <property type="match status" value="2"/>
</dbReference>
<feature type="domain" description="RCC1-like" evidence="10">
    <location>
        <begin position="1307"/>
        <end position="1557"/>
    </location>
</feature>
<feature type="active site" description="Charge relay system" evidence="6 7">
    <location>
        <position position="342"/>
    </location>
</feature>
<dbReference type="InterPro" id="IPR058923">
    <property type="entry name" value="RCC1-like_dom"/>
</dbReference>
<dbReference type="Gene3D" id="4.10.1080.10">
    <property type="entry name" value="TSP type-3 repeat"/>
    <property type="match status" value="1"/>
</dbReference>
<dbReference type="Gene3D" id="2.60.120.380">
    <property type="match status" value="1"/>
</dbReference>